<dbReference type="PROSITE" id="PS00041">
    <property type="entry name" value="HTH_ARAC_FAMILY_1"/>
    <property type="match status" value="1"/>
</dbReference>
<dbReference type="InterPro" id="IPR012338">
    <property type="entry name" value="Beta-lactam/transpept-like"/>
</dbReference>
<dbReference type="InterPro" id="IPR018062">
    <property type="entry name" value="HTH_AraC-typ_CS"/>
</dbReference>
<dbReference type="Gene3D" id="3.40.710.10">
    <property type="entry name" value="DD-peptidase/beta-lactamase superfamily"/>
    <property type="match status" value="1"/>
</dbReference>
<keyword evidence="2" id="KW-0238">DNA-binding</keyword>
<dbReference type="Pfam" id="PF00144">
    <property type="entry name" value="Beta-lactamase"/>
    <property type="match status" value="1"/>
</dbReference>
<feature type="non-terminal residue" evidence="5">
    <location>
        <position position="214"/>
    </location>
</feature>
<dbReference type="PANTHER" id="PTHR43280">
    <property type="entry name" value="ARAC-FAMILY TRANSCRIPTIONAL REGULATOR"/>
    <property type="match status" value="1"/>
</dbReference>
<evidence type="ECO:0000313" key="5">
    <source>
        <dbReference type="EMBL" id="EDQ48143.1"/>
    </source>
</evidence>
<dbReference type="PANTHER" id="PTHR43280:SF2">
    <property type="entry name" value="HTH-TYPE TRANSCRIPTIONAL REGULATOR EXSA"/>
    <property type="match status" value="1"/>
</dbReference>
<name>A9U860_PHYPA</name>
<dbReference type="GO" id="GO:0043565">
    <property type="term" value="F:sequence-specific DNA binding"/>
    <property type="evidence" value="ECO:0007669"/>
    <property type="project" value="InterPro"/>
</dbReference>
<dbReference type="InterPro" id="IPR018060">
    <property type="entry name" value="HTH_AraC"/>
</dbReference>
<dbReference type="PRINTS" id="PR00032">
    <property type="entry name" value="HTHARAC"/>
</dbReference>
<dbReference type="HOGENOM" id="CLU_000445_81_14_1"/>
<dbReference type="InterPro" id="IPR001466">
    <property type="entry name" value="Beta-lactam-related"/>
</dbReference>
<keyword evidence="1" id="KW-0805">Transcription regulation</keyword>
<evidence type="ECO:0000259" key="4">
    <source>
        <dbReference type="PROSITE" id="PS01124"/>
    </source>
</evidence>
<dbReference type="EMBL" id="DS546843">
    <property type="protein sequence ID" value="EDQ48143.1"/>
    <property type="molecule type" value="Genomic_DNA"/>
</dbReference>
<dbReference type="AlphaFoldDB" id="A9U860"/>
<keyword evidence="3" id="KW-0804">Transcription</keyword>
<sequence>MRSMHFDQSEIQRAIVYIEEHFHENLNMAVVSNHVSLNYSYFSQAFKEYTGETFVSYLRKLRIRKAKELLGSTDLKVYEISERAGFENVKHFTKVFKEMEGVAPLEYRSQQEALRRSVPNQAAFEPLDEVVRKARTEYGASASSILVIHNDRIVYEQYHGFHHHKGGAVPVTKSSMFNIYSTRKTYISCAMAMAALDNGVPISTPVAEVLSDYP</sequence>
<dbReference type="SUPFAM" id="SSF56601">
    <property type="entry name" value="beta-lactamase/transpeptidase-like"/>
    <property type="match status" value="1"/>
</dbReference>
<dbReference type="InterPro" id="IPR020449">
    <property type="entry name" value="Tscrpt_reg_AraC-type_HTH"/>
</dbReference>
<dbReference type="SMART" id="SM00342">
    <property type="entry name" value="HTH_ARAC"/>
    <property type="match status" value="1"/>
</dbReference>
<evidence type="ECO:0000256" key="3">
    <source>
        <dbReference type="ARBA" id="ARBA00023163"/>
    </source>
</evidence>
<evidence type="ECO:0000256" key="1">
    <source>
        <dbReference type="ARBA" id="ARBA00023015"/>
    </source>
</evidence>
<accession>A9U860</accession>
<dbReference type="eggNOG" id="ENOG502SX5Q">
    <property type="taxonomic scope" value="Eukaryota"/>
</dbReference>
<dbReference type="SUPFAM" id="SSF46689">
    <property type="entry name" value="Homeodomain-like"/>
    <property type="match status" value="2"/>
</dbReference>
<organism>
    <name type="scientific">Physcomitrium patens</name>
    <name type="common">Spreading-leaved earth moss</name>
    <name type="synonym">Physcomitrella patens</name>
    <dbReference type="NCBI Taxonomy" id="3218"/>
    <lineage>
        <taxon>Eukaryota</taxon>
        <taxon>Viridiplantae</taxon>
        <taxon>Streptophyta</taxon>
        <taxon>Embryophyta</taxon>
        <taxon>Bryophyta</taxon>
        <taxon>Bryophytina</taxon>
        <taxon>Bryopsida</taxon>
        <taxon>Funariidae</taxon>
        <taxon>Funariales</taxon>
        <taxon>Funariaceae</taxon>
        <taxon>Physcomitrium</taxon>
    </lineage>
</organism>
<gene>
    <name evidence="5" type="ORF">PHYPADRAFT_104242</name>
</gene>
<feature type="domain" description="HTH araC/xylS-type" evidence="4">
    <location>
        <begin position="12"/>
        <end position="110"/>
    </location>
</feature>
<proteinExistence type="predicted"/>
<dbReference type="InterPro" id="IPR009057">
    <property type="entry name" value="Homeodomain-like_sf"/>
</dbReference>
<protein>
    <submittedName>
        <fullName evidence="5">Predicted protein</fullName>
    </submittedName>
</protein>
<dbReference type="PROSITE" id="PS01124">
    <property type="entry name" value="HTH_ARAC_FAMILY_2"/>
    <property type="match status" value="1"/>
</dbReference>
<dbReference type="Gene3D" id="1.10.10.60">
    <property type="entry name" value="Homeodomain-like"/>
    <property type="match status" value="2"/>
</dbReference>
<evidence type="ECO:0000256" key="2">
    <source>
        <dbReference type="ARBA" id="ARBA00023125"/>
    </source>
</evidence>
<dbReference type="GO" id="GO:0003700">
    <property type="term" value="F:DNA-binding transcription factor activity"/>
    <property type="evidence" value="ECO:0007669"/>
    <property type="project" value="InterPro"/>
</dbReference>
<dbReference type="Pfam" id="PF12833">
    <property type="entry name" value="HTH_18"/>
    <property type="match status" value="1"/>
</dbReference>
<reference evidence="5" key="1">
    <citation type="journal article" date="2008" name="Science">
        <title>The Physcomitrella genome reveals evolutionary insights into the conquest of land by plants.</title>
        <authorList>
            <person name="Rensing S."/>
            <person name="Lang D."/>
            <person name="Zimmer A."/>
            <person name="Terry A."/>
            <person name="Salamov A."/>
            <person name="Shapiro H."/>
            <person name="Nishiyama T."/>
            <person name="Perroud P.-F."/>
            <person name="Lindquist E."/>
            <person name="Kamisugi Y."/>
            <person name="Tanahashi T."/>
            <person name="Sakakibara K."/>
            <person name="Fujita T."/>
            <person name="Oishi K."/>
            <person name="Shin-I T."/>
            <person name="Kuroki Y."/>
            <person name="Toyoda A."/>
            <person name="Suzuki Y."/>
            <person name="Hashimoto A."/>
            <person name="Yamaguchi K."/>
            <person name="Sugano A."/>
            <person name="Kohara Y."/>
            <person name="Fujiyama A."/>
            <person name="Anterola A."/>
            <person name="Aoki S."/>
            <person name="Ashton N."/>
            <person name="Barbazuk W.B."/>
            <person name="Barker E."/>
            <person name="Bennetzen J."/>
            <person name="Bezanilla M."/>
            <person name="Blankenship R."/>
            <person name="Cho S.H."/>
            <person name="Dutcher S."/>
            <person name="Estelle M."/>
            <person name="Fawcett J.A."/>
            <person name="Gundlach H."/>
            <person name="Hanada K."/>
            <person name="Heyl A."/>
            <person name="Hicks K.A."/>
            <person name="Hugh J."/>
            <person name="Lohr M."/>
            <person name="Mayer K."/>
            <person name="Melkozernov A."/>
            <person name="Murata T."/>
            <person name="Nelson D."/>
            <person name="Pils B."/>
            <person name="Prigge M."/>
            <person name="Reiss B."/>
            <person name="Renner T."/>
            <person name="Rombauts S."/>
            <person name="Rushton P."/>
            <person name="Sanderfoot A."/>
            <person name="Schween G."/>
            <person name="Shiu S.-H."/>
            <person name="Stueber K."/>
            <person name="Theodoulou F.L."/>
            <person name="Tu H."/>
            <person name="Van de Peer Y."/>
            <person name="Verrier P.J."/>
            <person name="Waters E."/>
            <person name="Wood A."/>
            <person name="Yang L."/>
            <person name="Cove D."/>
            <person name="Cuming A."/>
            <person name="Hasebe M."/>
            <person name="Lucas S."/>
            <person name="Mishler D.B."/>
            <person name="Reski R."/>
            <person name="Grigoriev I."/>
            <person name="Quatrano R.S."/>
            <person name="Boore J.L."/>
        </authorList>
    </citation>
    <scope>NUCLEOTIDE SEQUENCE [LARGE SCALE GENOMIC DNA]</scope>
</reference>